<name>A0A2V3J3U1_9FLOR</name>
<protein>
    <submittedName>
        <fullName evidence="2">Uncharacterized protein</fullName>
    </submittedName>
</protein>
<dbReference type="AlphaFoldDB" id="A0A2V3J3U1"/>
<gene>
    <name evidence="2" type="ORF">BWQ96_01216</name>
</gene>
<feature type="compositionally biased region" description="Low complexity" evidence="1">
    <location>
        <begin position="38"/>
        <end position="54"/>
    </location>
</feature>
<dbReference type="EMBL" id="NBIV01000009">
    <property type="protein sequence ID" value="PXF49078.1"/>
    <property type="molecule type" value="Genomic_DNA"/>
</dbReference>
<organism evidence="2 3">
    <name type="scientific">Gracilariopsis chorda</name>
    <dbReference type="NCBI Taxonomy" id="448386"/>
    <lineage>
        <taxon>Eukaryota</taxon>
        <taxon>Rhodophyta</taxon>
        <taxon>Florideophyceae</taxon>
        <taxon>Rhodymeniophycidae</taxon>
        <taxon>Gracilariales</taxon>
        <taxon>Gracilariaceae</taxon>
        <taxon>Gracilariopsis</taxon>
    </lineage>
</organism>
<comment type="caution">
    <text evidence="2">The sequence shown here is derived from an EMBL/GenBank/DDBJ whole genome shotgun (WGS) entry which is preliminary data.</text>
</comment>
<feature type="compositionally biased region" description="Polar residues" evidence="1">
    <location>
        <begin position="1"/>
        <end position="17"/>
    </location>
</feature>
<feature type="region of interest" description="Disordered" evidence="1">
    <location>
        <begin position="38"/>
        <end position="79"/>
    </location>
</feature>
<proteinExistence type="predicted"/>
<accession>A0A2V3J3U1</accession>
<evidence type="ECO:0000256" key="1">
    <source>
        <dbReference type="SAM" id="MobiDB-lite"/>
    </source>
</evidence>
<evidence type="ECO:0000313" key="2">
    <source>
        <dbReference type="EMBL" id="PXF49078.1"/>
    </source>
</evidence>
<sequence length="104" mass="11269">MSTAPDSAPKTPSSIDTDPTPMSPLSAFRVPMLSLNPALSSPPSFSLSRTRSLPISPSSEPRTPLPSPGLQASLTDLDLPERLTHTQRVARATREFRDAWIVME</sequence>
<reference evidence="2 3" key="1">
    <citation type="journal article" date="2018" name="Mol. Biol. Evol.">
        <title>Analysis of the draft genome of the red seaweed Gracilariopsis chorda provides insights into genome size evolution in Rhodophyta.</title>
        <authorList>
            <person name="Lee J."/>
            <person name="Yang E.C."/>
            <person name="Graf L."/>
            <person name="Yang J.H."/>
            <person name="Qiu H."/>
            <person name="Zel Zion U."/>
            <person name="Chan C.X."/>
            <person name="Stephens T.G."/>
            <person name="Weber A.P.M."/>
            <person name="Boo G.H."/>
            <person name="Boo S.M."/>
            <person name="Kim K.M."/>
            <person name="Shin Y."/>
            <person name="Jung M."/>
            <person name="Lee S.J."/>
            <person name="Yim H.S."/>
            <person name="Lee J.H."/>
            <person name="Bhattacharya D."/>
            <person name="Yoon H.S."/>
        </authorList>
    </citation>
    <scope>NUCLEOTIDE SEQUENCE [LARGE SCALE GENOMIC DNA]</scope>
    <source>
        <strain evidence="2 3">SKKU-2015</strain>
        <tissue evidence="2">Whole body</tissue>
    </source>
</reference>
<dbReference type="Proteomes" id="UP000247409">
    <property type="component" value="Unassembled WGS sequence"/>
</dbReference>
<keyword evidence="3" id="KW-1185">Reference proteome</keyword>
<evidence type="ECO:0000313" key="3">
    <source>
        <dbReference type="Proteomes" id="UP000247409"/>
    </source>
</evidence>
<feature type="region of interest" description="Disordered" evidence="1">
    <location>
        <begin position="1"/>
        <end position="26"/>
    </location>
</feature>
<dbReference type="OrthoDB" id="10518748at2759"/>